<organism evidence="1 2">
    <name type="scientific">Salmonella enterica subsp. enterica serovar Alachua str. R6-377</name>
    <dbReference type="NCBI Taxonomy" id="913241"/>
    <lineage>
        <taxon>Bacteria</taxon>
        <taxon>Pseudomonadati</taxon>
        <taxon>Pseudomonadota</taxon>
        <taxon>Gammaproteobacteria</taxon>
        <taxon>Enterobacterales</taxon>
        <taxon>Enterobacteriaceae</taxon>
        <taxon>Salmonella</taxon>
    </lineage>
</organism>
<dbReference type="EMBL" id="AFCJ01001382">
    <property type="protein sequence ID" value="EHC36939.1"/>
    <property type="molecule type" value="Genomic_DNA"/>
</dbReference>
<sequence length="41" mass="4747">MSNFLNYISIIPHYRQQCKIEYKLTDSLLLMICAVIGRAEG</sequence>
<reference evidence="1 2" key="1">
    <citation type="journal article" date="2011" name="BMC Genomics">
        <title>Genome sequencing reveals diversification of virulence factor content and possible host adaptation in distinct subpopulations of Salmonella enterica.</title>
        <authorList>
            <person name="den Bakker H.C."/>
            <person name="Moreno Switt A.I."/>
            <person name="Govoni G."/>
            <person name="Cummings C.A."/>
            <person name="Ranieri M.L."/>
            <person name="Degoricija L."/>
            <person name="Hoelzer K."/>
            <person name="Rodriguez-Rivera L.D."/>
            <person name="Brown S."/>
            <person name="Bolchacova E."/>
            <person name="Furtado M.R."/>
            <person name="Wiedmann M."/>
        </authorList>
    </citation>
    <scope>NUCLEOTIDE SEQUENCE [LARGE SCALE GENOMIC DNA]</scope>
    <source>
        <strain evidence="1 2">R6-377</strain>
    </source>
</reference>
<evidence type="ECO:0008006" key="3">
    <source>
        <dbReference type="Google" id="ProtNLM"/>
    </source>
</evidence>
<dbReference type="AlphaFoldDB" id="G5LQR6"/>
<evidence type="ECO:0000313" key="2">
    <source>
        <dbReference type="Proteomes" id="UP000004642"/>
    </source>
</evidence>
<evidence type="ECO:0000313" key="1">
    <source>
        <dbReference type="EMBL" id="EHC36939.1"/>
    </source>
</evidence>
<comment type="caution">
    <text evidence="1">The sequence shown here is derived from an EMBL/GenBank/DDBJ whole genome shotgun (WGS) entry which is preliminary data.</text>
</comment>
<dbReference type="Proteomes" id="UP000004642">
    <property type="component" value="Unassembled WGS sequence"/>
</dbReference>
<gene>
    <name evidence="1" type="ORF">LTSEALA_3184</name>
</gene>
<name>G5LQR6_SALET</name>
<accession>G5LQR6</accession>
<proteinExistence type="predicted"/>
<protein>
    <recommendedName>
        <fullName evidence="3">Transposase family protein</fullName>
    </recommendedName>
</protein>